<feature type="compositionally biased region" description="Low complexity" evidence="1">
    <location>
        <begin position="21"/>
        <end position="44"/>
    </location>
</feature>
<dbReference type="InterPro" id="IPR011765">
    <property type="entry name" value="Pept_M16_N"/>
</dbReference>
<dbReference type="Proteomes" id="UP000184418">
    <property type="component" value="Unassembled WGS sequence"/>
</dbReference>
<feature type="domain" description="Peptidase M16 C-terminal" evidence="4">
    <location>
        <begin position="225"/>
        <end position="398"/>
    </location>
</feature>
<sequence length="485" mass="52442">MNTLRTGLLCAALALAAPAVQAQTKTTKPAKPAAARPAKAAARPLETPPPGGTPRDFALPAREDFTLANGLKARLVPYGEVPKVTMMVAIQAGNVHEAAGQVGVADLLGTLLSEGTTTLSAAQLADRVARMGGSLNVSVGGDQTTVWASCLSEFAPELATLLADVVQHPKLPESELARIKTDFKRQMNLARAQPGTQARQKFTAALYGAHPYGRPLPTDAEIEALTMAQVQAFYQSQYGAQRTSVFVAGKFDKAALREAISQAWAGMPQGPAPRIEVAKSRTRPEVLTLDRPGAPQSTIILGLPVVDPSHPDYLRLRVMNSLLGGSFGSRITLNLREDKGYTYSPYSYIETHYRTGNWSQNADVTTQDTGNSLREIMYEIERLHKTPPSAEELKGIQNYESGLFVLRNSTPGGIINQLNTLSLHGLPDSYLTEQVKNLNAVTPQQVSETARRYVRPEAMTIVVVGDKKIVDPQLKKFQAARKKVL</sequence>
<dbReference type="AlphaFoldDB" id="A0A1M6AMD6"/>
<dbReference type="EMBL" id="FQYN01000001">
    <property type="protein sequence ID" value="SHI37498.1"/>
    <property type="molecule type" value="Genomic_DNA"/>
</dbReference>
<dbReference type="PANTHER" id="PTHR11851">
    <property type="entry name" value="METALLOPROTEASE"/>
    <property type="match status" value="1"/>
</dbReference>
<feature type="chain" id="PRO_5009915840" evidence="2">
    <location>
        <begin position="23"/>
        <end position="485"/>
    </location>
</feature>
<dbReference type="PANTHER" id="PTHR11851:SF224">
    <property type="entry name" value="PROCESSING PROTEASE"/>
    <property type="match status" value="1"/>
</dbReference>
<dbReference type="Pfam" id="PF05193">
    <property type="entry name" value="Peptidase_M16_C"/>
    <property type="match status" value="1"/>
</dbReference>
<dbReference type="GO" id="GO:0046872">
    <property type="term" value="F:metal ion binding"/>
    <property type="evidence" value="ECO:0007669"/>
    <property type="project" value="InterPro"/>
</dbReference>
<dbReference type="InterPro" id="IPR007863">
    <property type="entry name" value="Peptidase_M16_C"/>
</dbReference>
<feature type="signal peptide" evidence="2">
    <location>
        <begin position="1"/>
        <end position="22"/>
    </location>
</feature>
<evidence type="ECO:0000256" key="1">
    <source>
        <dbReference type="SAM" id="MobiDB-lite"/>
    </source>
</evidence>
<dbReference type="Pfam" id="PF00675">
    <property type="entry name" value="Peptidase_M16"/>
    <property type="match status" value="1"/>
</dbReference>
<feature type="domain" description="Peptidase M16 N-terminal" evidence="3">
    <location>
        <begin position="82"/>
        <end position="216"/>
    </location>
</feature>
<accession>A0A1M6AMD6</accession>
<organism evidence="5 6">
    <name type="scientific">Hymenobacter daecheongensis DSM 21074</name>
    <dbReference type="NCBI Taxonomy" id="1121955"/>
    <lineage>
        <taxon>Bacteria</taxon>
        <taxon>Pseudomonadati</taxon>
        <taxon>Bacteroidota</taxon>
        <taxon>Cytophagia</taxon>
        <taxon>Cytophagales</taxon>
        <taxon>Hymenobacteraceae</taxon>
        <taxon>Hymenobacter</taxon>
    </lineage>
</organism>
<dbReference type="Gene3D" id="3.30.830.10">
    <property type="entry name" value="Metalloenzyme, LuxS/M16 peptidase-like"/>
    <property type="match status" value="2"/>
</dbReference>
<dbReference type="RefSeq" id="WP_073105298.1">
    <property type="nucleotide sequence ID" value="NZ_FQYN01000001.1"/>
</dbReference>
<keyword evidence="6" id="KW-1185">Reference proteome</keyword>
<evidence type="ECO:0000259" key="4">
    <source>
        <dbReference type="Pfam" id="PF05193"/>
    </source>
</evidence>
<feature type="region of interest" description="Disordered" evidence="1">
    <location>
        <begin position="21"/>
        <end position="58"/>
    </location>
</feature>
<reference evidence="5 6" key="1">
    <citation type="submission" date="2016-11" db="EMBL/GenBank/DDBJ databases">
        <authorList>
            <person name="Jaros S."/>
            <person name="Januszkiewicz K."/>
            <person name="Wedrychowicz H."/>
        </authorList>
    </citation>
    <scope>NUCLEOTIDE SEQUENCE [LARGE SCALE GENOMIC DNA]</scope>
    <source>
        <strain evidence="5 6">DSM 21074</strain>
    </source>
</reference>
<evidence type="ECO:0000313" key="6">
    <source>
        <dbReference type="Proteomes" id="UP000184418"/>
    </source>
</evidence>
<evidence type="ECO:0000313" key="5">
    <source>
        <dbReference type="EMBL" id="SHI37498.1"/>
    </source>
</evidence>
<dbReference type="OrthoDB" id="9811314at2"/>
<protein>
    <submittedName>
        <fullName evidence="5">Predicted Zn-dependent peptidase</fullName>
    </submittedName>
</protein>
<dbReference type="InterPro" id="IPR011249">
    <property type="entry name" value="Metalloenz_LuxS/M16"/>
</dbReference>
<gene>
    <name evidence="5" type="ORF">SAMN02745146_0689</name>
</gene>
<dbReference type="SUPFAM" id="SSF63411">
    <property type="entry name" value="LuxS/MPP-like metallohydrolase"/>
    <property type="match status" value="2"/>
</dbReference>
<keyword evidence="2" id="KW-0732">Signal</keyword>
<proteinExistence type="predicted"/>
<dbReference type="InterPro" id="IPR050361">
    <property type="entry name" value="MPP/UQCRC_Complex"/>
</dbReference>
<evidence type="ECO:0000256" key="2">
    <source>
        <dbReference type="SAM" id="SignalP"/>
    </source>
</evidence>
<name>A0A1M6AMD6_9BACT</name>
<dbReference type="STRING" id="1121955.SAMN02745146_0689"/>
<evidence type="ECO:0000259" key="3">
    <source>
        <dbReference type="Pfam" id="PF00675"/>
    </source>
</evidence>